<evidence type="ECO:0000313" key="6">
    <source>
        <dbReference type="Proteomes" id="UP001151699"/>
    </source>
</evidence>
<dbReference type="InterPro" id="IPR038389">
    <property type="entry name" value="PSMG2_sf"/>
</dbReference>
<dbReference type="Proteomes" id="UP001151699">
    <property type="component" value="Chromosome C"/>
</dbReference>
<comment type="caution">
    <text evidence="5">The sequence shown here is derived from an EMBL/GenBank/DDBJ whole genome shotgun (WGS) entry which is preliminary data.</text>
</comment>
<dbReference type="GO" id="GO:0000502">
    <property type="term" value="C:proteasome complex"/>
    <property type="evidence" value="ECO:0007669"/>
    <property type="project" value="UniProtKB-KW"/>
</dbReference>
<dbReference type="GO" id="GO:0005634">
    <property type="term" value="C:nucleus"/>
    <property type="evidence" value="ECO:0007669"/>
    <property type="project" value="TreeGrafter"/>
</dbReference>
<keyword evidence="5" id="KW-0647">Proteasome</keyword>
<accession>A0A9Q0MPE2</accession>
<dbReference type="OrthoDB" id="10260712at2759"/>
<evidence type="ECO:0000256" key="1">
    <source>
        <dbReference type="ARBA" id="ARBA00019186"/>
    </source>
</evidence>
<evidence type="ECO:0000313" key="5">
    <source>
        <dbReference type="EMBL" id="KAJ6634740.1"/>
    </source>
</evidence>
<comment type="similarity">
    <text evidence="3 4">Belongs to the PSMG2 family.</text>
</comment>
<keyword evidence="6" id="KW-1185">Reference proteome</keyword>
<dbReference type="EMBL" id="WJQU01000004">
    <property type="protein sequence ID" value="KAJ6634740.1"/>
    <property type="molecule type" value="Genomic_DNA"/>
</dbReference>
<dbReference type="InterPro" id="IPR019151">
    <property type="entry name" value="Proteasome_assmbl_chaperone_2"/>
</dbReference>
<evidence type="ECO:0000256" key="3">
    <source>
        <dbReference type="ARBA" id="ARBA00025745"/>
    </source>
</evidence>
<name>A0A9Q0MPE2_9DIPT</name>
<organism evidence="5 6">
    <name type="scientific">Pseudolycoriella hygida</name>
    <dbReference type="NCBI Taxonomy" id="35572"/>
    <lineage>
        <taxon>Eukaryota</taxon>
        <taxon>Metazoa</taxon>
        <taxon>Ecdysozoa</taxon>
        <taxon>Arthropoda</taxon>
        <taxon>Hexapoda</taxon>
        <taxon>Insecta</taxon>
        <taxon>Pterygota</taxon>
        <taxon>Neoptera</taxon>
        <taxon>Endopterygota</taxon>
        <taxon>Diptera</taxon>
        <taxon>Nematocera</taxon>
        <taxon>Sciaroidea</taxon>
        <taxon>Sciaridae</taxon>
        <taxon>Pseudolycoriella</taxon>
    </lineage>
</organism>
<comment type="function">
    <text evidence="4">Chaperone protein which promotes assembly of the 20S proteasome as part of a heterodimer with PSMG1.</text>
</comment>
<dbReference type="PANTHER" id="PTHR12970:SF1">
    <property type="entry name" value="PROTEASOME ASSEMBLY CHAPERONE 2"/>
    <property type="match status" value="1"/>
</dbReference>
<evidence type="ECO:0000256" key="2">
    <source>
        <dbReference type="ARBA" id="ARBA00023186"/>
    </source>
</evidence>
<dbReference type="GO" id="GO:0005829">
    <property type="term" value="C:cytosol"/>
    <property type="evidence" value="ECO:0007669"/>
    <property type="project" value="TreeGrafter"/>
</dbReference>
<proteinExistence type="inferred from homology"/>
<dbReference type="PANTHER" id="PTHR12970">
    <property type="entry name" value="PROTEASOME ASSEMBLY CHAPERONE 2"/>
    <property type="match status" value="1"/>
</dbReference>
<dbReference type="AlphaFoldDB" id="A0A9Q0MPE2"/>
<gene>
    <name evidence="5" type="primary">PSMG2</name>
    <name evidence="5" type="ORF">Bhyg_13319</name>
</gene>
<comment type="subunit">
    <text evidence="4">Forms a heterodimer with PSMG1.</text>
</comment>
<dbReference type="InterPro" id="IPR016562">
    <property type="entry name" value="Proteasome_assmbl_chp_2_euk"/>
</dbReference>
<dbReference type="SUPFAM" id="SSF159659">
    <property type="entry name" value="Cgl1923-like"/>
    <property type="match status" value="1"/>
</dbReference>
<protein>
    <recommendedName>
        <fullName evidence="1 4">Proteasome assembly chaperone 2</fullName>
    </recommendedName>
</protein>
<dbReference type="Gene3D" id="3.40.50.10900">
    <property type="entry name" value="PAC-like subunit"/>
    <property type="match status" value="1"/>
</dbReference>
<evidence type="ECO:0000256" key="4">
    <source>
        <dbReference type="PIRNR" id="PIRNR010044"/>
    </source>
</evidence>
<dbReference type="PIRSF" id="PIRSF010044">
    <property type="entry name" value="UCP010044"/>
    <property type="match status" value="1"/>
</dbReference>
<keyword evidence="2 4" id="KW-0143">Chaperone</keyword>
<reference evidence="5" key="1">
    <citation type="submission" date="2022-07" db="EMBL/GenBank/DDBJ databases">
        <authorList>
            <person name="Trinca V."/>
            <person name="Uliana J.V.C."/>
            <person name="Torres T.T."/>
            <person name="Ward R.J."/>
            <person name="Monesi N."/>
        </authorList>
    </citation>
    <scope>NUCLEOTIDE SEQUENCE</scope>
    <source>
        <strain evidence="5">HSMRA1968</strain>
        <tissue evidence="5">Whole embryos</tissue>
    </source>
</reference>
<dbReference type="Pfam" id="PF09754">
    <property type="entry name" value="PAC2"/>
    <property type="match status" value="1"/>
</dbReference>
<dbReference type="GO" id="GO:0043248">
    <property type="term" value="P:proteasome assembly"/>
    <property type="evidence" value="ECO:0007669"/>
    <property type="project" value="TreeGrafter"/>
</dbReference>
<sequence length="243" mass="27314">MVKTDLINYYKKCDISGYTVLLPSIGVGNVAQLSIDLLISSLKMEKIATVWHRSIVPIIGPKAFQHDTDKITTSCELYISYAKKIVAFQIRSPIVAATMMEFFNELIDILKLERVEKLVLLTSSYAYEQHFVGTNPFAMIANDAFKNAEKNAIRRWSEYQGDIIHGGGYAKQLMSVASDKSIPCLILFKYVSEGDNSGDAVSLLEELNYSFDFMEKSDDGKLNVILPISWKSLFGNPLPDQLY</sequence>